<dbReference type="VEuPathDB" id="FungiDB:Z518_01521"/>
<keyword evidence="3" id="KW-1185">Reference proteome</keyword>
<dbReference type="HOGENOM" id="CLU_2722237_0_0_1"/>
<dbReference type="OrthoDB" id="4159505at2759"/>
<dbReference type="GeneID" id="25289592"/>
<accession>A0A0D2IWR5</accession>
<evidence type="ECO:0000313" key="2">
    <source>
        <dbReference type="EMBL" id="KIX10439.1"/>
    </source>
</evidence>
<organism evidence="2 3">
    <name type="scientific">Rhinocladiella mackenziei CBS 650.93</name>
    <dbReference type="NCBI Taxonomy" id="1442369"/>
    <lineage>
        <taxon>Eukaryota</taxon>
        <taxon>Fungi</taxon>
        <taxon>Dikarya</taxon>
        <taxon>Ascomycota</taxon>
        <taxon>Pezizomycotina</taxon>
        <taxon>Eurotiomycetes</taxon>
        <taxon>Chaetothyriomycetidae</taxon>
        <taxon>Chaetothyriales</taxon>
        <taxon>Herpotrichiellaceae</taxon>
        <taxon>Rhinocladiella</taxon>
    </lineage>
</organism>
<gene>
    <name evidence="2" type="ORF">Z518_01521</name>
</gene>
<dbReference type="Proteomes" id="UP000053617">
    <property type="component" value="Unassembled WGS sequence"/>
</dbReference>
<evidence type="ECO:0000256" key="1">
    <source>
        <dbReference type="SAM" id="MobiDB-lite"/>
    </source>
</evidence>
<dbReference type="AlphaFoldDB" id="A0A0D2IWR5"/>
<feature type="region of interest" description="Disordered" evidence="1">
    <location>
        <begin position="33"/>
        <end position="84"/>
    </location>
</feature>
<name>A0A0D2IWR5_9EURO</name>
<proteinExistence type="predicted"/>
<protein>
    <submittedName>
        <fullName evidence="2">Uncharacterized protein</fullName>
    </submittedName>
</protein>
<dbReference type="EMBL" id="KN847475">
    <property type="protein sequence ID" value="KIX10439.1"/>
    <property type="molecule type" value="Genomic_DNA"/>
</dbReference>
<feature type="compositionally biased region" description="Low complexity" evidence="1">
    <location>
        <begin position="34"/>
        <end position="53"/>
    </location>
</feature>
<sequence length="84" mass="9285">MSSKFTEILDPGFQTTFPQTDVRLEDIIGDADLTSRGRTSFGTSSRSASSISGGERDEKKTRKRLPKILSGGKRREDYNISSRG</sequence>
<dbReference type="RefSeq" id="XP_013277575.1">
    <property type="nucleotide sequence ID" value="XM_013422121.1"/>
</dbReference>
<reference evidence="2 3" key="1">
    <citation type="submission" date="2015-01" db="EMBL/GenBank/DDBJ databases">
        <title>The Genome Sequence of Rhinocladiella mackenzie CBS 650.93.</title>
        <authorList>
            <consortium name="The Broad Institute Genomics Platform"/>
            <person name="Cuomo C."/>
            <person name="de Hoog S."/>
            <person name="Gorbushina A."/>
            <person name="Stielow B."/>
            <person name="Teixiera M."/>
            <person name="Abouelleil A."/>
            <person name="Chapman S.B."/>
            <person name="Priest M."/>
            <person name="Young S.K."/>
            <person name="Wortman J."/>
            <person name="Nusbaum C."/>
            <person name="Birren B."/>
        </authorList>
    </citation>
    <scope>NUCLEOTIDE SEQUENCE [LARGE SCALE GENOMIC DNA]</scope>
    <source>
        <strain evidence="2 3">CBS 650.93</strain>
    </source>
</reference>
<evidence type="ECO:0000313" key="3">
    <source>
        <dbReference type="Proteomes" id="UP000053617"/>
    </source>
</evidence>